<name>A0A842G8J0_9LIST</name>
<reference evidence="1 2" key="1">
    <citation type="submission" date="2020-03" db="EMBL/GenBank/DDBJ databases">
        <title>Soil Listeria distribution.</title>
        <authorList>
            <person name="Liao J."/>
            <person name="Wiedmann M."/>
        </authorList>
    </citation>
    <scope>NUCLEOTIDE SEQUENCE [LARGE SCALE GENOMIC DNA]</scope>
    <source>
        <strain evidence="1 2">FSL L7-0054</strain>
    </source>
</reference>
<evidence type="ECO:0000313" key="1">
    <source>
        <dbReference type="EMBL" id="MBC2285751.1"/>
    </source>
</evidence>
<dbReference type="Proteomes" id="UP000585696">
    <property type="component" value="Unassembled WGS sequence"/>
</dbReference>
<protein>
    <submittedName>
        <fullName evidence="1">Uncharacterized protein</fullName>
    </submittedName>
</protein>
<accession>A0A842G8J0</accession>
<dbReference type="RefSeq" id="WP_185655448.1">
    <property type="nucleotide sequence ID" value="NZ_JAARZS010000057.1"/>
</dbReference>
<proteinExistence type="predicted"/>
<evidence type="ECO:0000313" key="2">
    <source>
        <dbReference type="Proteomes" id="UP000585696"/>
    </source>
</evidence>
<dbReference type="AlphaFoldDB" id="A0A842G8J0"/>
<sequence>MNRYYVQLNDAGFIVAWSRVDVENHIEIQAKEEMFEKLEFVKVVNGVAEIDTQEQAAVIERALNAPLSHIDRLEKENAEQLLYIIDIEERALKAAEVAEQASKDNADTLLYFIEAGI</sequence>
<gene>
    <name evidence="1" type="ORF">HCB69_15360</name>
</gene>
<organism evidence="1 2">
    <name type="scientific">Listeria booriae</name>
    <dbReference type="NCBI Taxonomy" id="1552123"/>
    <lineage>
        <taxon>Bacteria</taxon>
        <taxon>Bacillati</taxon>
        <taxon>Bacillota</taxon>
        <taxon>Bacilli</taxon>
        <taxon>Bacillales</taxon>
        <taxon>Listeriaceae</taxon>
        <taxon>Listeria</taxon>
    </lineage>
</organism>
<comment type="caution">
    <text evidence="1">The sequence shown here is derived from an EMBL/GenBank/DDBJ whole genome shotgun (WGS) entry which is preliminary data.</text>
</comment>
<dbReference type="EMBL" id="JAARZS010000057">
    <property type="protein sequence ID" value="MBC2285751.1"/>
    <property type="molecule type" value="Genomic_DNA"/>
</dbReference>